<sequence>MAGAITTVSTPAAAALSALPFTIGLNPGAEPDKLLKSLGFTLHGGTEWIPGLNAVRAGLEYDD</sequence>
<evidence type="ECO:0000313" key="2">
    <source>
        <dbReference type="Proteomes" id="UP000249341"/>
    </source>
</evidence>
<dbReference type="Proteomes" id="UP000249341">
    <property type="component" value="Unassembled WGS sequence"/>
</dbReference>
<protein>
    <submittedName>
        <fullName evidence="1">Uncharacterized protein</fullName>
    </submittedName>
</protein>
<evidence type="ECO:0000313" key="1">
    <source>
        <dbReference type="EMBL" id="RAK35336.1"/>
    </source>
</evidence>
<keyword evidence="2" id="KW-1185">Reference proteome</keyword>
<organism evidence="1 2">
    <name type="scientific">Actinoplanes lutulentus</name>
    <dbReference type="NCBI Taxonomy" id="1287878"/>
    <lineage>
        <taxon>Bacteria</taxon>
        <taxon>Bacillati</taxon>
        <taxon>Actinomycetota</taxon>
        <taxon>Actinomycetes</taxon>
        <taxon>Micromonosporales</taxon>
        <taxon>Micromonosporaceae</taxon>
        <taxon>Actinoplanes</taxon>
    </lineage>
</organism>
<gene>
    <name evidence="1" type="ORF">B0I29_11088</name>
</gene>
<proteinExistence type="predicted"/>
<name>A0A327Z8S8_9ACTN</name>
<accession>A0A327Z8S8</accession>
<dbReference type="EMBL" id="QLMJ01000010">
    <property type="protein sequence ID" value="RAK35336.1"/>
    <property type="molecule type" value="Genomic_DNA"/>
</dbReference>
<dbReference type="AlphaFoldDB" id="A0A327Z8S8"/>
<reference evidence="1 2" key="1">
    <citation type="submission" date="2018-06" db="EMBL/GenBank/DDBJ databases">
        <title>Genomic Encyclopedia of Type Strains, Phase III (KMG-III): the genomes of soil and plant-associated and newly described type strains.</title>
        <authorList>
            <person name="Whitman W."/>
        </authorList>
    </citation>
    <scope>NUCLEOTIDE SEQUENCE [LARGE SCALE GENOMIC DNA]</scope>
    <source>
        <strain evidence="1 2">CGMCC 4.7090</strain>
    </source>
</reference>
<comment type="caution">
    <text evidence="1">The sequence shown here is derived from an EMBL/GenBank/DDBJ whole genome shotgun (WGS) entry which is preliminary data.</text>
</comment>